<dbReference type="PANTHER" id="PTHR10285">
    <property type="entry name" value="URIDINE KINASE"/>
    <property type="match status" value="1"/>
</dbReference>
<comment type="caution">
    <text evidence="2">The sequence shown here is derived from an EMBL/GenBank/DDBJ whole genome shotgun (WGS) entry which is preliminary data.</text>
</comment>
<dbReference type="Pfam" id="PF00485">
    <property type="entry name" value="PRK"/>
    <property type="match status" value="1"/>
</dbReference>
<dbReference type="GO" id="GO:0005524">
    <property type="term" value="F:ATP binding"/>
    <property type="evidence" value="ECO:0007669"/>
    <property type="project" value="InterPro"/>
</dbReference>
<sequence>MDEHLARITSLALSKFKETPPDRRLLIGISGPPGSGKTTLSTLLTTALNQSLPSTAIFLPLDGYHFSRAHLDTFPDPSHAHKYRGSEPTFNGPAFLSLVNSLAEPITPSTPPIYAPSFDHALKDPVENAIEILPAHRIVVIEGNYIMLNKSPWHSIPPLLDIKVFISAPEPVLRQRLAKRHLAAGLVDSMEKGEERADFNDIPNGRQIIENLVLDQGNVIQIRSADDAAWGPVSSSST</sequence>
<feature type="domain" description="Phosphoribulokinase/uridine kinase" evidence="1">
    <location>
        <begin position="26"/>
        <end position="171"/>
    </location>
</feature>
<name>A0AA39ZIR9_9PEZI</name>
<evidence type="ECO:0000313" key="3">
    <source>
        <dbReference type="Proteomes" id="UP001174997"/>
    </source>
</evidence>
<dbReference type="Gene3D" id="3.40.50.300">
    <property type="entry name" value="P-loop containing nucleotide triphosphate hydrolases"/>
    <property type="match status" value="2"/>
</dbReference>
<dbReference type="Proteomes" id="UP001174997">
    <property type="component" value="Unassembled WGS sequence"/>
</dbReference>
<dbReference type="GO" id="GO:0016301">
    <property type="term" value="F:kinase activity"/>
    <property type="evidence" value="ECO:0007669"/>
    <property type="project" value="InterPro"/>
</dbReference>
<protein>
    <submittedName>
        <fullName evidence="2">P-loop containing nucleoside triphosphate hydrolase protein</fullName>
    </submittedName>
</protein>
<keyword evidence="3" id="KW-1185">Reference proteome</keyword>
<proteinExistence type="predicted"/>
<evidence type="ECO:0000313" key="2">
    <source>
        <dbReference type="EMBL" id="KAK0671774.1"/>
    </source>
</evidence>
<dbReference type="EMBL" id="JAULSY010000018">
    <property type="protein sequence ID" value="KAK0671774.1"/>
    <property type="molecule type" value="Genomic_DNA"/>
</dbReference>
<organism evidence="2 3">
    <name type="scientific">Cercophora samala</name>
    <dbReference type="NCBI Taxonomy" id="330535"/>
    <lineage>
        <taxon>Eukaryota</taxon>
        <taxon>Fungi</taxon>
        <taxon>Dikarya</taxon>
        <taxon>Ascomycota</taxon>
        <taxon>Pezizomycotina</taxon>
        <taxon>Sordariomycetes</taxon>
        <taxon>Sordariomycetidae</taxon>
        <taxon>Sordariales</taxon>
        <taxon>Lasiosphaeriaceae</taxon>
        <taxon>Cercophora</taxon>
    </lineage>
</organism>
<keyword evidence="2" id="KW-0378">Hydrolase</keyword>
<dbReference type="AlphaFoldDB" id="A0AA39ZIR9"/>
<evidence type="ECO:0000259" key="1">
    <source>
        <dbReference type="Pfam" id="PF00485"/>
    </source>
</evidence>
<dbReference type="InterPro" id="IPR006083">
    <property type="entry name" value="PRK/URK"/>
</dbReference>
<dbReference type="GO" id="GO:0016787">
    <property type="term" value="F:hydrolase activity"/>
    <property type="evidence" value="ECO:0007669"/>
    <property type="project" value="UniProtKB-KW"/>
</dbReference>
<dbReference type="SUPFAM" id="SSF52540">
    <property type="entry name" value="P-loop containing nucleoside triphosphate hydrolases"/>
    <property type="match status" value="1"/>
</dbReference>
<gene>
    <name evidence="2" type="ORF">QBC41DRAFT_315005</name>
</gene>
<accession>A0AA39ZIR9</accession>
<reference evidence="2" key="1">
    <citation type="submission" date="2023-06" db="EMBL/GenBank/DDBJ databases">
        <title>Genome-scale phylogeny and comparative genomics of the fungal order Sordariales.</title>
        <authorList>
            <consortium name="Lawrence Berkeley National Laboratory"/>
            <person name="Hensen N."/>
            <person name="Bonometti L."/>
            <person name="Westerberg I."/>
            <person name="Brannstrom I.O."/>
            <person name="Guillou S."/>
            <person name="Cros-Aarteil S."/>
            <person name="Calhoun S."/>
            <person name="Haridas S."/>
            <person name="Kuo A."/>
            <person name="Mondo S."/>
            <person name="Pangilinan J."/>
            <person name="Riley R."/>
            <person name="Labutti K."/>
            <person name="Andreopoulos B."/>
            <person name="Lipzen A."/>
            <person name="Chen C."/>
            <person name="Yanf M."/>
            <person name="Daum C."/>
            <person name="Ng V."/>
            <person name="Clum A."/>
            <person name="Steindorff A."/>
            <person name="Ohm R."/>
            <person name="Martin F."/>
            <person name="Silar P."/>
            <person name="Natvig D."/>
            <person name="Lalanne C."/>
            <person name="Gautier V."/>
            <person name="Ament-Velasquez S.L."/>
            <person name="Kruys A."/>
            <person name="Hutchinson M.I."/>
            <person name="Powell A.J."/>
            <person name="Barry K."/>
            <person name="Miller A.N."/>
            <person name="Grigoriev I.V."/>
            <person name="Debuchy R."/>
            <person name="Gladieux P."/>
            <person name="Thoren M.H."/>
            <person name="Johannesson H."/>
        </authorList>
    </citation>
    <scope>NUCLEOTIDE SEQUENCE</scope>
    <source>
        <strain evidence="2">CBS 307.81</strain>
    </source>
</reference>
<dbReference type="InterPro" id="IPR027417">
    <property type="entry name" value="P-loop_NTPase"/>
</dbReference>